<dbReference type="InterPro" id="IPR001279">
    <property type="entry name" value="Metallo-B-lactamas"/>
</dbReference>
<keyword evidence="8" id="KW-1185">Reference proteome</keyword>
<evidence type="ECO:0000259" key="6">
    <source>
        <dbReference type="SMART" id="SM00849"/>
    </source>
</evidence>
<dbReference type="InterPro" id="IPR051013">
    <property type="entry name" value="MBL_superfamily_lactonases"/>
</dbReference>
<dbReference type="GO" id="GO:0016787">
    <property type="term" value="F:hydrolase activity"/>
    <property type="evidence" value="ECO:0007669"/>
    <property type="project" value="UniProtKB-KW"/>
</dbReference>
<dbReference type="Proteomes" id="UP000301309">
    <property type="component" value="Unassembled WGS sequence"/>
</dbReference>
<dbReference type="Pfam" id="PF00753">
    <property type="entry name" value="Lactamase_B"/>
    <property type="match status" value="1"/>
</dbReference>
<organism evidence="7 8">
    <name type="scientific">Streptomyces violaceusniger</name>
    <dbReference type="NCBI Taxonomy" id="68280"/>
    <lineage>
        <taxon>Bacteria</taxon>
        <taxon>Bacillati</taxon>
        <taxon>Actinomycetota</taxon>
        <taxon>Actinomycetes</taxon>
        <taxon>Kitasatosporales</taxon>
        <taxon>Streptomycetaceae</taxon>
        <taxon>Streptomyces</taxon>
        <taxon>Streptomyces violaceusniger group</taxon>
    </lineage>
</organism>
<reference evidence="7 8" key="1">
    <citation type="journal article" date="2020" name="Int. J. Syst. Evol. Microbiol.">
        <title>Reclassification of Streptomyces castelarensis and Streptomyces sporoclivatus as later heterotypic synonyms of Streptomyces antimycoticus.</title>
        <authorList>
            <person name="Komaki H."/>
            <person name="Tamura T."/>
        </authorList>
    </citation>
    <scope>NUCLEOTIDE SEQUENCE [LARGE SCALE GENOMIC DNA]</scope>
    <source>
        <strain evidence="7 8">NBRC 13459</strain>
    </source>
</reference>
<evidence type="ECO:0000256" key="3">
    <source>
        <dbReference type="ARBA" id="ARBA00022723"/>
    </source>
</evidence>
<sequence>MNRPPAHELLALRFGTQTGRLARENFLFADDPCATDTPAGFDFYIWVIRGQDQVIVVDTGFTAHTGARRGREQLHHPVEALAGLGMDPTDVSHLLITHMHWDHAGHLAAFPTARVHLQEPELAFCTSRAMRQAAPRRPFEAEDVNAAIRLLFDERLTLHQGPATIVPGVEVHPAPGHTPGLQVVRVHTKRGWVVLASDSSHLWANIRRRAPFPILDHLASMVEAYETVEDLADGVDHIIPGHDPQVATRFPQVEDDPRWVRLHEEPIAPYTDPAALELRERVIS</sequence>
<dbReference type="InterPro" id="IPR036866">
    <property type="entry name" value="RibonucZ/Hydroxyglut_hydro"/>
</dbReference>
<dbReference type="Gene3D" id="3.60.15.10">
    <property type="entry name" value="Ribonuclease Z/Hydroxyacylglutathione hydrolase-like"/>
    <property type="match status" value="1"/>
</dbReference>
<evidence type="ECO:0000256" key="5">
    <source>
        <dbReference type="ARBA" id="ARBA00022833"/>
    </source>
</evidence>
<evidence type="ECO:0000313" key="7">
    <source>
        <dbReference type="EMBL" id="GDY51819.1"/>
    </source>
</evidence>
<dbReference type="GO" id="GO:0046872">
    <property type="term" value="F:metal ion binding"/>
    <property type="evidence" value="ECO:0007669"/>
    <property type="project" value="UniProtKB-KW"/>
</dbReference>
<proteinExistence type="inferred from homology"/>
<comment type="caution">
    <text evidence="7">The sequence shown here is derived from an EMBL/GenBank/DDBJ whole genome shotgun (WGS) entry which is preliminary data.</text>
</comment>
<keyword evidence="3" id="KW-0479">Metal-binding</keyword>
<dbReference type="OrthoDB" id="3196337at2"/>
<evidence type="ECO:0000256" key="1">
    <source>
        <dbReference type="ARBA" id="ARBA00001947"/>
    </source>
</evidence>
<dbReference type="SMART" id="SM00849">
    <property type="entry name" value="Lactamase_B"/>
    <property type="match status" value="1"/>
</dbReference>
<dbReference type="PANTHER" id="PTHR42978:SF7">
    <property type="entry name" value="METALLO-HYDROLASE RV2300C-RELATED"/>
    <property type="match status" value="1"/>
</dbReference>
<comment type="cofactor">
    <cofactor evidence="1">
        <name>Zn(2+)</name>
        <dbReference type="ChEBI" id="CHEBI:29105"/>
    </cofactor>
</comment>
<keyword evidence="4" id="KW-0378">Hydrolase</keyword>
<gene>
    <name evidence="7" type="ORF">SVIO_024420</name>
</gene>
<evidence type="ECO:0000256" key="2">
    <source>
        <dbReference type="ARBA" id="ARBA00007749"/>
    </source>
</evidence>
<dbReference type="PANTHER" id="PTHR42978">
    <property type="entry name" value="QUORUM-QUENCHING LACTONASE YTNP-RELATED-RELATED"/>
    <property type="match status" value="1"/>
</dbReference>
<dbReference type="CDD" id="cd07729">
    <property type="entry name" value="AHL_lactonase_MBL-fold"/>
    <property type="match status" value="1"/>
</dbReference>
<evidence type="ECO:0000256" key="4">
    <source>
        <dbReference type="ARBA" id="ARBA00022801"/>
    </source>
</evidence>
<dbReference type="SUPFAM" id="SSF56281">
    <property type="entry name" value="Metallo-hydrolase/oxidoreductase"/>
    <property type="match status" value="1"/>
</dbReference>
<dbReference type="AlphaFoldDB" id="A0A4D4L198"/>
<dbReference type="RefSeq" id="WP_137976998.1">
    <property type="nucleotide sequence ID" value="NZ_BAAASO010000058.1"/>
</dbReference>
<keyword evidence="5" id="KW-0862">Zinc</keyword>
<comment type="similarity">
    <text evidence="2">Belongs to the metallo-beta-lactamase superfamily.</text>
</comment>
<dbReference type="EMBL" id="BJHW01000001">
    <property type="protein sequence ID" value="GDY51819.1"/>
    <property type="molecule type" value="Genomic_DNA"/>
</dbReference>
<protein>
    <submittedName>
        <fullName evidence="7">N-acyl homoserine lactonase family protein</fullName>
    </submittedName>
</protein>
<feature type="domain" description="Metallo-beta-lactamase" evidence="6">
    <location>
        <begin position="42"/>
        <end position="242"/>
    </location>
</feature>
<name>A0A4D4L198_STRVO</name>
<accession>A0A4D4L198</accession>
<evidence type="ECO:0000313" key="8">
    <source>
        <dbReference type="Proteomes" id="UP000301309"/>
    </source>
</evidence>